<feature type="signal peptide" evidence="3">
    <location>
        <begin position="1"/>
        <end position="22"/>
    </location>
</feature>
<dbReference type="Pfam" id="PF10342">
    <property type="entry name" value="Kre9_KNH"/>
    <property type="match status" value="1"/>
</dbReference>
<organism evidence="5 6">
    <name type="scientific">Entomortierella chlamydospora</name>
    <dbReference type="NCBI Taxonomy" id="101097"/>
    <lineage>
        <taxon>Eukaryota</taxon>
        <taxon>Fungi</taxon>
        <taxon>Fungi incertae sedis</taxon>
        <taxon>Mucoromycota</taxon>
        <taxon>Mortierellomycotina</taxon>
        <taxon>Mortierellomycetes</taxon>
        <taxon>Mortierellales</taxon>
        <taxon>Mortierellaceae</taxon>
        <taxon>Entomortierella</taxon>
    </lineage>
</organism>
<keyword evidence="6" id="KW-1185">Reference proteome</keyword>
<name>A0A9P6MXV4_9FUNG</name>
<reference evidence="5" key="1">
    <citation type="journal article" date="2020" name="Fungal Divers.">
        <title>Resolving the Mortierellaceae phylogeny through synthesis of multi-gene phylogenetics and phylogenomics.</title>
        <authorList>
            <person name="Vandepol N."/>
            <person name="Liber J."/>
            <person name="Desiro A."/>
            <person name="Na H."/>
            <person name="Kennedy M."/>
            <person name="Barry K."/>
            <person name="Grigoriev I.V."/>
            <person name="Miller A.N."/>
            <person name="O'Donnell K."/>
            <person name="Stajich J.E."/>
            <person name="Bonito G."/>
        </authorList>
    </citation>
    <scope>NUCLEOTIDE SEQUENCE</scope>
    <source>
        <strain evidence="5">NRRL 2769</strain>
    </source>
</reference>
<accession>A0A9P6MXV4</accession>
<evidence type="ECO:0000256" key="3">
    <source>
        <dbReference type="SAM" id="SignalP"/>
    </source>
</evidence>
<evidence type="ECO:0000313" key="5">
    <source>
        <dbReference type="EMBL" id="KAG0017920.1"/>
    </source>
</evidence>
<feature type="chain" id="PRO_5040269854" description="Yeast cell wall synthesis Kre9/Knh1-like N-terminal domain-containing protein" evidence="3">
    <location>
        <begin position="23"/>
        <end position="190"/>
    </location>
</feature>
<sequence length="190" mass="19538">MVFSRAIATLATLASALAIAHAAASESGTLAISNPTAGTTWKVGETVFLQWTGECSKTSDKKNVDVNLMTGDSNALRFVTRLASVDCSSSKNIRKEFKIPSQAVAQTGIYSLVVQTTPPSYSNMFTIETANDSASNTDSIADKAATSTTQGGADTTAYQSGATSPLKNARSTGAASTVALAAVFVAAQLL</sequence>
<evidence type="ECO:0000256" key="2">
    <source>
        <dbReference type="SAM" id="MobiDB-lite"/>
    </source>
</evidence>
<feature type="domain" description="Yeast cell wall synthesis Kre9/Knh1-like N-terminal" evidence="4">
    <location>
        <begin position="34"/>
        <end position="127"/>
    </location>
</feature>
<gene>
    <name evidence="5" type="ORF">BGZ80_007784</name>
</gene>
<dbReference type="OrthoDB" id="2156011at2759"/>
<protein>
    <recommendedName>
        <fullName evidence="4">Yeast cell wall synthesis Kre9/Knh1-like N-terminal domain-containing protein</fullName>
    </recommendedName>
</protein>
<dbReference type="InterPro" id="IPR018466">
    <property type="entry name" value="Kre9/Knh1-like_N"/>
</dbReference>
<evidence type="ECO:0000313" key="6">
    <source>
        <dbReference type="Proteomes" id="UP000703661"/>
    </source>
</evidence>
<comment type="caution">
    <text evidence="5">The sequence shown here is derived from an EMBL/GenBank/DDBJ whole genome shotgun (WGS) entry which is preliminary data.</text>
</comment>
<dbReference type="EMBL" id="JAAAID010000404">
    <property type="protein sequence ID" value="KAG0017920.1"/>
    <property type="molecule type" value="Genomic_DNA"/>
</dbReference>
<keyword evidence="1 3" id="KW-0732">Signal</keyword>
<dbReference type="AlphaFoldDB" id="A0A9P6MXV4"/>
<feature type="region of interest" description="Disordered" evidence="2">
    <location>
        <begin position="145"/>
        <end position="166"/>
    </location>
</feature>
<evidence type="ECO:0000259" key="4">
    <source>
        <dbReference type="Pfam" id="PF10342"/>
    </source>
</evidence>
<evidence type="ECO:0000256" key="1">
    <source>
        <dbReference type="ARBA" id="ARBA00022729"/>
    </source>
</evidence>
<proteinExistence type="predicted"/>
<dbReference type="Proteomes" id="UP000703661">
    <property type="component" value="Unassembled WGS sequence"/>
</dbReference>